<proteinExistence type="predicted"/>
<dbReference type="Gene3D" id="3.40.50.300">
    <property type="entry name" value="P-loop containing nucleotide triphosphate hydrolases"/>
    <property type="match status" value="1"/>
</dbReference>
<gene>
    <name evidence="2" type="ORF">H9646_16350</name>
</gene>
<accession>A0ABR8SEX8</accession>
<dbReference type="InterPro" id="IPR027417">
    <property type="entry name" value="P-loop_NTPase"/>
</dbReference>
<sequence>MTTLDELGPRICILGPSNSGKSTLAEAIAGKRDLPAIHLDQLFHTPHTDWIPRPAQEFVHLHDAAIAQEQWVMDGNYSRTLPQRLARATGLILLDTPTTTSLWRYLRRTWFEQDRPGALAGGRDTVKWKMLHHIAVVTPPNRRRLLALYERTDLPKRCLLTTSALHHFYRAERLGGDA</sequence>
<evidence type="ECO:0000259" key="1">
    <source>
        <dbReference type="SMART" id="SM00382"/>
    </source>
</evidence>
<evidence type="ECO:0000313" key="2">
    <source>
        <dbReference type="EMBL" id="MBD7962043.1"/>
    </source>
</evidence>
<dbReference type="InterPro" id="IPR003593">
    <property type="entry name" value="AAA+_ATPase"/>
</dbReference>
<name>A0ABR8SEX8_9BURK</name>
<dbReference type="SMART" id="SM00382">
    <property type="entry name" value="AAA"/>
    <property type="match status" value="1"/>
</dbReference>
<organism evidence="2 3">
    <name type="scientific">Comamonas avium</name>
    <dbReference type="NCBI Taxonomy" id="2762231"/>
    <lineage>
        <taxon>Bacteria</taxon>
        <taxon>Pseudomonadati</taxon>
        <taxon>Pseudomonadota</taxon>
        <taxon>Betaproteobacteria</taxon>
        <taxon>Burkholderiales</taxon>
        <taxon>Comamonadaceae</taxon>
        <taxon>Comamonas</taxon>
    </lineage>
</organism>
<protein>
    <submittedName>
        <fullName evidence="2">50S ribosome-binding GTPase</fullName>
    </submittedName>
</protein>
<dbReference type="InterPro" id="IPR052922">
    <property type="entry name" value="Cytidylate_Kinase-2"/>
</dbReference>
<comment type="caution">
    <text evidence="2">The sequence shown here is derived from an EMBL/GenBank/DDBJ whole genome shotgun (WGS) entry which is preliminary data.</text>
</comment>
<reference evidence="2 3" key="1">
    <citation type="submission" date="2020-08" db="EMBL/GenBank/DDBJ databases">
        <title>A Genomic Blueprint of the Chicken Gut Microbiome.</title>
        <authorList>
            <person name="Gilroy R."/>
            <person name="Ravi A."/>
            <person name="Getino M."/>
            <person name="Pursley I."/>
            <person name="Horton D.L."/>
            <person name="Alikhan N.-F."/>
            <person name="Baker D."/>
            <person name="Gharbi K."/>
            <person name="Hall N."/>
            <person name="Watson M."/>
            <person name="Adriaenssens E.M."/>
            <person name="Foster-Nyarko E."/>
            <person name="Jarju S."/>
            <person name="Secka A."/>
            <person name="Antonio M."/>
            <person name="Oren A."/>
            <person name="Chaudhuri R."/>
            <person name="La Ragione R.M."/>
            <person name="Hildebrand F."/>
            <person name="Pallen M.J."/>
        </authorList>
    </citation>
    <scope>NUCLEOTIDE SEQUENCE [LARGE SCALE GENOMIC DNA]</scope>
    <source>
        <strain evidence="2 3">Sa2CVA6</strain>
    </source>
</reference>
<evidence type="ECO:0000313" key="3">
    <source>
        <dbReference type="Proteomes" id="UP000634919"/>
    </source>
</evidence>
<dbReference type="Proteomes" id="UP000634919">
    <property type="component" value="Unassembled WGS sequence"/>
</dbReference>
<feature type="domain" description="AAA+ ATPase" evidence="1">
    <location>
        <begin position="7"/>
        <end position="159"/>
    </location>
</feature>
<keyword evidence="3" id="KW-1185">Reference proteome</keyword>
<dbReference type="SUPFAM" id="SSF52540">
    <property type="entry name" value="P-loop containing nucleoside triphosphate hydrolases"/>
    <property type="match status" value="1"/>
</dbReference>
<dbReference type="PANTHER" id="PTHR37816">
    <property type="entry name" value="YALI0E33011P"/>
    <property type="match status" value="1"/>
</dbReference>
<dbReference type="EMBL" id="JACSQK010000009">
    <property type="protein sequence ID" value="MBD7962043.1"/>
    <property type="molecule type" value="Genomic_DNA"/>
</dbReference>
<dbReference type="RefSeq" id="WP_191724463.1">
    <property type="nucleotide sequence ID" value="NZ_JACSQK010000009.1"/>
</dbReference>
<dbReference type="PANTHER" id="PTHR37816:SF2">
    <property type="entry name" value="DNA TOPOLOGY MODULATION PROTEIN FLAR-RELATED PROTEIN"/>
    <property type="match status" value="1"/>
</dbReference>